<dbReference type="Pfam" id="PF02958">
    <property type="entry name" value="EcKL"/>
    <property type="match status" value="1"/>
</dbReference>
<keyword evidence="2" id="KW-0418">Kinase</keyword>
<proteinExistence type="predicted"/>
<evidence type="ECO:0000259" key="1">
    <source>
        <dbReference type="SMART" id="SM00587"/>
    </source>
</evidence>
<dbReference type="PANTHER" id="PTHR11012:SF12">
    <property type="entry name" value="CHK KINASE-LIKE DOMAIN-CONTAINING PROTEIN-RELATED"/>
    <property type="match status" value="1"/>
</dbReference>
<dbReference type="SMART" id="SM00587">
    <property type="entry name" value="CHK"/>
    <property type="match status" value="1"/>
</dbReference>
<dbReference type="Gene3D" id="3.90.1200.10">
    <property type="match status" value="1"/>
</dbReference>
<dbReference type="GO" id="GO:0016301">
    <property type="term" value="F:kinase activity"/>
    <property type="evidence" value="ECO:0007669"/>
    <property type="project" value="UniProtKB-KW"/>
</dbReference>
<evidence type="ECO:0000313" key="2">
    <source>
        <dbReference type="EMBL" id="JAV11528.1"/>
    </source>
</evidence>
<dbReference type="InterPro" id="IPR004119">
    <property type="entry name" value="EcKL"/>
</dbReference>
<dbReference type="EMBL" id="GFDF01002556">
    <property type="protein sequence ID" value="JAV11528.1"/>
    <property type="molecule type" value="Transcribed_RNA"/>
</dbReference>
<feature type="domain" description="CHK kinase-like" evidence="1">
    <location>
        <begin position="158"/>
        <end position="348"/>
    </location>
</feature>
<name>A0A1L8DYJ3_9DIPT</name>
<sequence length="438" mass="50455">MSDAKELSEADAPKVVNGELKNDLFQTVLNPPDWLNQDYLEKALANYEHDKTLKITDCSIVPATKPGDNFASVVFRAHITFTSKKYQAPGEKLSYIIKVKPFLEGMKKDMMGDVPFFETEIKMYTSVLPEMQRLLSQTGDSDIIAPTLIHHGLNPDIVIFEDISKYGYTARHEPLSYEDTHQLFVKLAKLHALSYYIQNESILDLTQFNLGLFTTDIVAKFDLLPHSFNSFIDAVKEYGGEFNEIVQKLEALKPVYVSLLKKIYKPNNNGFGFNVLNHGDFHIRNLLFRYEGDHLDHISFIDFQICIWATPAIDIYYALYAMATNDVRERQHELLRAYHDRFCLVLTDLGYLKKPPSLLDLHIEILRHGFLEVFMTSSFLPIFFMDFSAFAEEAKDKQENGFDLMIEVTKKIFKQEPVKTIVSKLLRKFLHNGLLELP</sequence>
<keyword evidence="2" id="KW-0808">Transferase</keyword>
<organism evidence="2">
    <name type="scientific">Nyssomyia neivai</name>
    <dbReference type="NCBI Taxonomy" id="330878"/>
    <lineage>
        <taxon>Eukaryota</taxon>
        <taxon>Metazoa</taxon>
        <taxon>Ecdysozoa</taxon>
        <taxon>Arthropoda</taxon>
        <taxon>Hexapoda</taxon>
        <taxon>Insecta</taxon>
        <taxon>Pterygota</taxon>
        <taxon>Neoptera</taxon>
        <taxon>Endopterygota</taxon>
        <taxon>Diptera</taxon>
        <taxon>Nematocera</taxon>
        <taxon>Psychodoidea</taxon>
        <taxon>Psychodidae</taxon>
        <taxon>Nyssomyia</taxon>
    </lineage>
</organism>
<accession>A0A1L8DYJ3</accession>
<dbReference type="PANTHER" id="PTHR11012">
    <property type="entry name" value="PROTEIN KINASE-LIKE DOMAIN-CONTAINING"/>
    <property type="match status" value="1"/>
</dbReference>
<dbReference type="InterPro" id="IPR011009">
    <property type="entry name" value="Kinase-like_dom_sf"/>
</dbReference>
<protein>
    <submittedName>
        <fullName evidence="2">Putative ecdysteroid kinase</fullName>
    </submittedName>
</protein>
<reference evidence="2" key="1">
    <citation type="submission" date="2016-12" db="EMBL/GenBank/DDBJ databases">
        <title>An insight into the sialome and mialome of the sand fly, Nyssomyia neivai.</title>
        <authorList>
            <person name="Sebastian V."/>
            <person name="Goulart T.M."/>
            <person name="Oliveira W."/>
            <person name="Calvo E."/>
            <person name="Oliveira L.F."/>
            <person name="Pinto M.C."/>
            <person name="Rosselino A.M."/>
            <person name="Ribeiro J.M."/>
        </authorList>
    </citation>
    <scope>NUCLEOTIDE SEQUENCE</scope>
</reference>
<dbReference type="AlphaFoldDB" id="A0A1L8DYJ3"/>
<dbReference type="InterPro" id="IPR015897">
    <property type="entry name" value="CHK_kinase-like"/>
</dbReference>
<dbReference type="SUPFAM" id="SSF56112">
    <property type="entry name" value="Protein kinase-like (PK-like)"/>
    <property type="match status" value="1"/>
</dbReference>